<evidence type="ECO:0008006" key="4">
    <source>
        <dbReference type="Google" id="ProtNLM"/>
    </source>
</evidence>
<evidence type="ECO:0000313" key="2">
    <source>
        <dbReference type="EMBL" id="TWT99785.1"/>
    </source>
</evidence>
<gene>
    <name evidence="2" type="ORF">Pla108_07280</name>
</gene>
<dbReference type="Proteomes" id="UP000317421">
    <property type="component" value="Unassembled WGS sequence"/>
</dbReference>
<evidence type="ECO:0000313" key="3">
    <source>
        <dbReference type="Proteomes" id="UP000317421"/>
    </source>
</evidence>
<name>A0A5C6AKT5_9BACT</name>
<accession>A0A5C6AKT5</accession>
<comment type="caution">
    <text evidence="2">The sequence shown here is derived from an EMBL/GenBank/DDBJ whole genome shotgun (WGS) entry which is preliminary data.</text>
</comment>
<dbReference type="RefSeq" id="WP_197526210.1">
    <property type="nucleotide sequence ID" value="NZ_SJPR01000001.1"/>
</dbReference>
<feature type="region of interest" description="Disordered" evidence="1">
    <location>
        <begin position="1"/>
        <end position="25"/>
    </location>
</feature>
<protein>
    <recommendedName>
        <fullName evidence="4">Transposase DDE domain protein</fullName>
    </recommendedName>
</protein>
<organism evidence="2 3">
    <name type="scientific">Botrimarina colliarenosi</name>
    <dbReference type="NCBI Taxonomy" id="2528001"/>
    <lineage>
        <taxon>Bacteria</taxon>
        <taxon>Pseudomonadati</taxon>
        <taxon>Planctomycetota</taxon>
        <taxon>Planctomycetia</taxon>
        <taxon>Pirellulales</taxon>
        <taxon>Lacipirellulaceae</taxon>
        <taxon>Botrimarina</taxon>
    </lineage>
</organism>
<reference evidence="2 3" key="1">
    <citation type="submission" date="2019-02" db="EMBL/GenBank/DDBJ databases">
        <title>Deep-cultivation of Planctomycetes and their phenomic and genomic characterization uncovers novel biology.</title>
        <authorList>
            <person name="Wiegand S."/>
            <person name="Jogler M."/>
            <person name="Boedeker C."/>
            <person name="Pinto D."/>
            <person name="Vollmers J."/>
            <person name="Rivas-Marin E."/>
            <person name="Kohn T."/>
            <person name="Peeters S.H."/>
            <person name="Heuer A."/>
            <person name="Rast P."/>
            <person name="Oberbeckmann S."/>
            <person name="Bunk B."/>
            <person name="Jeske O."/>
            <person name="Meyerdierks A."/>
            <person name="Storesund J.E."/>
            <person name="Kallscheuer N."/>
            <person name="Luecker S."/>
            <person name="Lage O.M."/>
            <person name="Pohl T."/>
            <person name="Merkel B.J."/>
            <person name="Hornburger P."/>
            <person name="Mueller R.-W."/>
            <person name="Bruemmer F."/>
            <person name="Labrenz M."/>
            <person name="Spormann A.M."/>
            <person name="Op Den Camp H."/>
            <person name="Overmann J."/>
            <person name="Amann R."/>
            <person name="Jetten M.S.M."/>
            <person name="Mascher T."/>
            <person name="Medema M.H."/>
            <person name="Devos D.P."/>
            <person name="Kaster A.-K."/>
            <person name="Ovreas L."/>
            <person name="Rohde M."/>
            <person name="Galperin M.Y."/>
            <person name="Jogler C."/>
        </authorList>
    </citation>
    <scope>NUCLEOTIDE SEQUENCE [LARGE SCALE GENOMIC DNA]</scope>
    <source>
        <strain evidence="2 3">Pla108</strain>
    </source>
</reference>
<evidence type="ECO:0000256" key="1">
    <source>
        <dbReference type="SAM" id="MobiDB-lite"/>
    </source>
</evidence>
<sequence length="56" mass="6145">MTLDYPKVGGKSGRPKGTPDELYADRGYDSQAARSLLRWLGIEPRIAKRGEEHGSG</sequence>
<keyword evidence="3" id="KW-1185">Reference proteome</keyword>
<dbReference type="AlphaFoldDB" id="A0A5C6AKT5"/>
<proteinExistence type="predicted"/>
<dbReference type="EMBL" id="SJPR01000001">
    <property type="protein sequence ID" value="TWT99785.1"/>
    <property type="molecule type" value="Genomic_DNA"/>
</dbReference>